<keyword evidence="3" id="KW-1185">Reference proteome</keyword>
<feature type="region of interest" description="Disordered" evidence="1">
    <location>
        <begin position="115"/>
        <end position="137"/>
    </location>
</feature>
<organism evidence="2 3">
    <name type="scientific">Desulfopila aestuarii DSM 18488</name>
    <dbReference type="NCBI Taxonomy" id="1121416"/>
    <lineage>
        <taxon>Bacteria</taxon>
        <taxon>Pseudomonadati</taxon>
        <taxon>Thermodesulfobacteriota</taxon>
        <taxon>Desulfobulbia</taxon>
        <taxon>Desulfobulbales</taxon>
        <taxon>Desulfocapsaceae</taxon>
        <taxon>Desulfopila</taxon>
    </lineage>
</organism>
<accession>A0A1M7YDW7</accession>
<gene>
    <name evidence="2" type="ORF">SAMN02745220_03646</name>
</gene>
<dbReference type="STRING" id="1121416.SAMN02745220_03646"/>
<sequence>MTTCSEHLQKSNELYQQMLHMLKTLRESPETATAQQIEVRYQRFSVLQENIEANDRLLNTTLLELDHRDEHIEQLLHERHALIEELINLNKTVTVQAQAVKSLIGDEIRKATNGHTAIKGYRTPEQQRNSGSFRNAM</sequence>
<reference evidence="2 3" key="1">
    <citation type="submission" date="2016-12" db="EMBL/GenBank/DDBJ databases">
        <authorList>
            <person name="Song W.-J."/>
            <person name="Kurnit D.M."/>
        </authorList>
    </citation>
    <scope>NUCLEOTIDE SEQUENCE [LARGE SCALE GENOMIC DNA]</scope>
    <source>
        <strain evidence="2 3">DSM 18488</strain>
    </source>
</reference>
<evidence type="ECO:0008006" key="4">
    <source>
        <dbReference type="Google" id="ProtNLM"/>
    </source>
</evidence>
<proteinExistence type="predicted"/>
<dbReference type="AlphaFoldDB" id="A0A1M7YDW7"/>
<protein>
    <recommendedName>
        <fullName evidence="4">FlgN protein</fullName>
    </recommendedName>
</protein>
<evidence type="ECO:0000313" key="3">
    <source>
        <dbReference type="Proteomes" id="UP000184603"/>
    </source>
</evidence>
<dbReference type="EMBL" id="FRFE01000020">
    <property type="protein sequence ID" value="SHO50781.1"/>
    <property type="molecule type" value="Genomic_DNA"/>
</dbReference>
<name>A0A1M7YDW7_9BACT</name>
<evidence type="ECO:0000313" key="2">
    <source>
        <dbReference type="EMBL" id="SHO50781.1"/>
    </source>
</evidence>
<feature type="compositionally biased region" description="Polar residues" evidence="1">
    <location>
        <begin position="124"/>
        <end position="137"/>
    </location>
</feature>
<dbReference type="Proteomes" id="UP000184603">
    <property type="component" value="Unassembled WGS sequence"/>
</dbReference>
<evidence type="ECO:0000256" key="1">
    <source>
        <dbReference type="SAM" id="MobiDB-lite"/>
    </source>
</evidence>